<dbReference type="Gene3D" id="3.60.15.10">
    <property type="entry name" value="Ribonuclease Z/Hydroxyacylglutathione hydrolase-like"/>
    <property type="match status" value="1"/>
</dbReference>
<organism evidence="2 3">
    <name type="scientific">Pseudoroseicyclus tamaricis</name>
    <dbReference type="NCBI Taxonomy" id="2705421"/>
    <lineage>
        <taxon>Bacteria</taxon>
        <taxon>Pseudomonadati</taxon>
        <taxon>Pseudomonadota</taxon>
        <taxon>Alphaproteobacteria</taxon>
        <taxon>Rhodobacterales</taxon>
        <taxon>Paracoccaceae</taxon>
        <taxon>Pseudoroseicyclus</taxon>
    </lineage>
</organism>
<accession>A0A6B2JSN5</accession>
<feature type="domain" description="Metallo-beta-lactamase" evidence="1">
    <location>
        <begin position="38"/>
        <end position="235"/>
    </location>
</feature>
<sequence>MLNLTIHGARGSLPGARSSAEFGTASICAVARGAGSAVILDAGSGAAAAGAALLEEGHVEIDLILSHLHLDHVISLPFLPQLLRGDGLVRVHLSQRYGPDPAAVLGELLRAPWFPVPLSGLRGRIEGHPIADGATLRVGGLSVETAPLNHPGGATGVRISDGAEAVAVLLDHEPGDDRIDAGVCRLMQGCRVAVMDAAWTPEEAPARAGWGHGCWEACIRLARRTDVAAILLSHHAPSRDDTALLHEEARARQAWSGARMARQDEVI</sequence>
<dbReference type="Pfam" id="PF12706">
    <property type="entry name" value="Lactamase_B_2"/>
    <property type="match status" value="1"/>
</dbReference>
<dbReference type="InterPro" id="IPR036866">
    <property type="entry name" value="RibonucZ/Hydroxyglut_hydro"/>
</dbReference>
<dbReference type="AlphaFoldDB" id="A0A6B2JSN5"/>
<protein>
    <submittedName>
        <fullName evidence="2">MBL fold metallo-hydrolase</fullName>
    </submittedName>
</protein>
<proteinExistence type="predicted"/>
<dbReference type="GO" id="GO:0016787">
    <property type="term" value="F:hydrolase activity"/>
    <property type="evidence" value="ECO:0007669"/>
    <property type="project" value="UniProtKB-KW"/>
</dbReference>
<reference evidence="2 3" key="1">
    <citation type="submission" date="2020-02" db="EMBL/GenBank/DDBJ databases">
        <title>Pseudoroseicyclus tamarix, sp. nov., isolated from offshore sediment of a Tamarix chinensis forest.</title>
        <authorList>
            <person name="Gai Y."/>
        </authorList>
    </citation>
    <scope>NUCLEOTIDE SEQUENCE [LARGE SCALE GENOMIC DNA]</scope>
    <source>
        <strain evidence="2 3">CLL3-39</strain>
    </source>
</reference>
<keyword evidence="3" id="KW-1185">Reference proteome</keyword>
<dbReference type="Proteomes" id="UP000474757">
    <property type="component" value="Unassembled WGS sequence"/>
</dbReference>
<dbReference type="RefSeq" id="WP_163892754.1">
    <property type="nucleotide sequence ID" value="NZ_JAAFYS010000002.1"/>
</dbReference>
<evidence type="ECO:0000313" key="3">
    <source>
        <dbReference type="Proteomes" id="UP000474757"/>
    </source>
</evidence>
<dbReference type="SUPFAM" id="SSF56281">
    <property type="entry name" value="Metallo-hydrolase/oxidoreductase"/>
    <property type="match status" value="1"/>
</dbReference>
<keyword evidence="2" id="KW-0378">Hydrolase</keyword>
<comment type="caution">
    <text evidence="2">The sequence shown here is derived from an EMBL/GenBank/DDBJ whole genome shotgun (WGS) entry which is preliminary data.</text>
</comment>
<evidence type="ECO:0000313" key="2">
    <source>
        <dbReference type="EMBL" id="NDV01238.1"/>
    </source>
</evidence>
<evidence type="ECO:0000259" key="1">
    <source>
        <dbReference type="Pfam" id="PF12706"/>
    </source>
</evidence>
<name>A0A6B2JSN5_9RHOB</name>
<dbReference type="InterPro" id="IPR001279">
    <property type="entry name" value="Metallo-B-lactamas"/>
</dbReference>
<dbReference type="EMBL" id="JAAGAB010000002">
    <property type="protein sequence ID" value="NDV01238.1"/>
    <property type="molecule type" value="Genomic_DNA"/>
</dbReference>
<gene>
    <name evidence="2" type="ORF">GZA08_09700</name>
</gene>